<dbReference type="OrthoDB" id="1908495at2"/>
<dbReference type="Proteomes" id="UP000308230">
    <property type="component" value="Unassembled WGS sequence"/>
</dbReference>
<dbReference type="PIRSF" id="PIRSF033634">
    <property type="entry name" value="UCP033634"/>
    <property type="match status" value="1"/>
</dbReference>
<evidence type="ECO:0008006" key="3">
    <source>
        <dbReference type="Google" id="ProtNLM"/>
    </source>
</evidence>
<dbReference type="SUPFAM" id="SSF53474">
    <property type="entry name" value="alpha/beta-Hydrolases"/>
    <property type="match status" value="1"/>
</dbReference>
<keyword evidence="2" id="KW-1185">Reference proteome</keyword>
<comment type="caution">
    <text evidence="1">The sequence shown here is derived from an EMBL/GenBank/DDBJ whole genome shotgun (WGS) entry which is preliminary data.</text>
</comment>
<sequence>MELLHGKVNASHEIPYTLIKQGKVSSKLGTILPGMGYTVQAPLLHYSTHLLLSKGYDVLHANYNYRENETYLSQSEEEQDEQICGDITTVMNEINSEAAYKEHCFIGKSLGTVPLTNLLLTDDRFHKSRSVFLTPLIHEDTLYKEMLKIHQQSLFIIGDKDPCYRKQRFDELTSKSNNSSLLIEGTNHSLEFEDNYIASLQALRQTLQRMDAFL</sequence>
<dbReference type="InterPro" id="IPR029058">
    <property type="entry name" value="AB_hydrolase_fold"/>
</dbReference>
<proteinExistence type="predicted"/>
<dbReference type="AlphaFoldDB" id="A0A5R9F416"/>
<dbReference type="RefSeq" id="WP_138126726.1">
    <property type="nucleotide sequence ID" value="NZ_SWLG01000007.1"/>
</dbReference>
<gene>
    <name evidence="1" type="ORF">FCL54_11990</name>
</gene>
<dbReference type="InterPro" id="IPR017018">
    <property type="entry name" value="UCP033634"/>
</dbReference>
<evidence type="ECO:0000313" key="2">
    <source>
        <dbReference type="Proteomes" id="UP000308230"/>
    </source>
</evidence>
<evidence type="ECO:0000313" key="1">
    <source>
        <dbReference type="EMBL" id="TLS37239.1"/>
    </source>
</evidence>
<organism evidence="1 2">
    <name type="scientific">Exobacillus caeni</name>
    <dbReference type="NCBI Taxonomy" id="2574798"/>
    <lineage>
        <taxon>Bacteria</taxon>
        <taxon>Bacillati</taxon>
        <taxon>Bacillota</taxon>
        <taxon>Bacilli</taxon>
        <taxon>Bacillales</taxon>
        <taxon>Guptibacillaceae</taxon>
        <taxon>Exobacillus</taxon>
    </lineage>
</organism>
<name>A0A5R9F416_9BACL</name>
<dbReference type="Gene3D" id="3.40.50.1820">
    <property type="entry name" value="alpha/beta hydrolase"/>
    <property type="match status" value="1"/>
</dbReference>
<dbReference type="EMBL" id="SWLG01000007">
    <property type="protein sequence ID" value="TLS37239.1"/>
    <property type="molecule type" value="Genomic_DNA"/>
</dbReference>
<reference evidence="1 2" key="1">
    <citation type="submission" date="2019-04" db="EMBL/GenBank/DDBJ databases">
        <title>Bacillus caeni sp. nov., a bacterium isolated from mangrove sediment.</title>
        <authorList>
            <person name="Huang H."/>
            <person name="Mo K."/>
            <person name="Hu Y."/>
        </authorList>
    </citation>
    <scope>NUCLEOTIDE SEQUENCE [LARGE SCALE GENOMIC DNA]</scope>
    <source>
        <strain evidence="1 2">HB172195</strain>
    </source>
</reference>
<accession>A0A5R9F416</accession>
<protein>
    <recommendedName>
        <fullName evidence="3">Alpha/beta hydrolase</fullName>
    </recommendedName>
</protein>